<dbReference type="PANTHER" id="PTHR13939">
    <property type="entry name" value="NICOTINAMIDE-NUCLEOTIDE AMIDOHYDROLASE PNCC"/>
    <property type="match status" value="1"/>
</dbReference>
<dbReference type="Gene3D" id="3.40.980.10">
    <property type="entry name" value="MoaB/Mog-like domain"/>
    <property type="match status" value="1"/>
</dbReference>
<gene>
    <name evidence="2" type="ORF">SAMN04488056_11316</name>
</gene>
<dbReference type="InterPro" id="IPR036425">
    <property type="entry name" value="MoaB/Mog-like_dom_sf"/>
</dbReference>
<name>A0A1I5K423_9HYPH</name>
<dbReference type="Proteomes" id="UP000199236">
    <property type="component" value="Unassembled WGS sequence"/>
</dbReference>
<dbReference type="AlphaFoldDB" id="A0A1I5K423"/>
<protein>
    <submittedName>
        <fullName evidence="2">Molybdenum cofactor synthesis domain-containing protein</fullName>
    </submittedName>
</protein>
<dbReference type="InterPro" id="IPR056596">
    <property type="entry name" value="FLAD1_M"/>
</dbReference>
<dbReference type="SUPFAM" id="SSF53218">
    <property type="entry name" value="Molybdenum cofactor biosynthesis proteins"/>
    <property type="match status" value="1"/>
</dbReference>
<keyword evidence="3" id="KW-1185">Reference proteome</keyword>
<dbReference type="OrthoDB" id="9801454at2"/>
<dbReference type="CDD" id="cd00885">
    <property type="entry name" value="cinA"/>
    <property type="match status" value="1"/>
</dbReference>
<organism evidence="2 3">
    <name type="scientific">Cohaesibacter marisflavi</name>
    <dbReference type="NCBI Taxonomy" id="655353"/>
    <lineage>
        <taxon>Bacteria</taxon>
        <taxon>Pseudomonadati</taxon>
        <taxon>Pseudomonadota</taxon>
        <taxon>Alphaproteobacteria</taxon>
        <taxon>Hyphomicrobiales</taxon>
        <taxon>Cohaesibacteraceae</taxon>
    </lineage>
</organism>
<dbReference type="PANTHER" id="PTHR13939:SF0">
    <property type="entry name" value="NMN AMIDOHYDROLASE-LIKE PROTEIN YFAY"/>
    <property type="match status" value="1"/>
</dbReference>
<proteinExistence type="predicted"/>
<dbReference type="InterPro" id="IPR001453">
    <property type="entry name" value="MoaB/Mog_dom"/>
</dbReference>
<reference evidence="2 3" key="1">
    <citation type="submission" date="2016-10" db="EMBL/GenBank/DDBJ databases">
        <authorList>
            <person name="de Groot N.N."/>
        </authorList>
    </citation>
    <scope>NUCLEOTIDE SEQUENCE [LARGE SCALE GENOMIC DNA]</scope>
    <source>
        <strain evidence="2 3">CGMCC 1.9157</strain>
    </source>
</reference>
<evidence type="ECO:0000313" key="2">
    <source>
        <dbReference type="EMBL" id="SFO79747.1"/>
    </source>
</evidence>
<accession>A0A1I5K423</accession>
<dbReference type="Pfam" id="PF24102">
    <property type="entry name" value="FLAD1_M"/>
    <property type="match status" value="1"/>
</dbReference>
<dbReference type="SMART" id="SM00852">
    <property type="entry name" value="MoCF_biosynth"/>
    <property type="match status" value="1"/>
</dbReference>
<dbReference type="InterPro" id="IPR050101">
    <property type="entry name" value="CinA"/>
</dbReference>
<feature type="domain" description="MoaB/Mog" evidence="1">
    <location>
        <begin position="9"/>
        <end position="172"/>
    </location>
</feature>
<dbReference type="EMBL" id="FOVR01000013">
    <property type="protein sequence ID" value="SFO79747.1"/>
    <property type="molecule type" value="Genomic_DNA"/>
</dbReference>
<dbReference type="RefSeq" id="WP_090074996.1">
    <property type="nucleotide sequence ID" value="NZ_FOVR01000013.1"/>
</dbReference>
<dbReference type="STRING" id="655353.SAMN04488056_11316"/>
<dbReference type="Pfam" id="PF00994">
    <property type="entry name" value="MoCF_biosynth"/>
    <property type="match status" value="1"/>
</dbReference>
<evidence type="ECO:0000313" key="3">
    <source>
        <dbReference type="Proteomes" id="UP000199236"/>
    </source>
</evidence>
<evidence type="ECO:0000259" key="1">
    <source>
        <dbReference type="SMART" id="SM00852"/>
    </source>
</evidence>
<sequence>MTKELITAAVLIIGDEILSGRTKDKNIGFIADYLTQLGIDLKEVRVVADDQDAIVEAVNALRARWTYVFTSGGIGPTHDDITADAMAAAFGVGIDHDPRAMAILEAHYAKSPNMEFNEARKRMARIPFGADLIENRVSSAPGFRLENVHVMAGVPSVMQAMMDAIAPTLKTNAQVLSETIDSGLGEGLVAGPLADLAKDHPNVVIGSYPYMREDLFATNIVMRSRSREDLDNAVKAVHDMLQTLKGQKQTQV</sequence>